<dbReference type="OrthoDB" id="2662268at2759"/>
<sequence>MASIPRNLHPVHVNTSSYSSLAHAVTGGNTSSQTRVGTKSPYLIRRTPVPTAATSSSGRTLLWPRHTVVVFERVSPTCDGSRAVPFSEIKQGRIDLLRNGSEPIFSGFSQCYIEFKILWPGYRHLDWHCNLDLIDGNGKPITRFEFARTIVGAYERFFERARRSRYGGPEKENARGSWDLSGDLSRYAFALKSVHNRDGHEGVFQADVEIISYC</sequence>
<dbReference type="Proteomes" id="UP000193067">
    <property type="component" value="Unassembled WGS sequence"/>
</dbReference>
<keyword evidence="2" id="KW-1185">Reference proteome</keyword>
<evidence type="ECO:0000313" key="2">
    <source>
        <dbReference type="Proteomes" id="UP000193067"/>
    </source>
</evidence>
<accession>A0A1Y2IW40</accession>
<evidence type="ECO:0000313" key="1">
    <source>
        <dbReference type="EMBL" id="OSD04431.1"/>
    </source>
</evidence>
<proteinExistence type="predicted"/>
<dbReference type="EMBL" id="KZ084096">
    <property type="protein sequence ID" value="OSD04431.1"/>
    <property type="molecule type" value="Genomic_DNA"/>
</dbReference>
<dbReference type="AlphaFoldDB" id="A0A1Y2IW40"/>
<gene>
    <name evidence="1" type="ORF">PYCCODRAFT_1465908</name>
</gene>
<protein>
    <submittedName>
        <fullName evidence="1">Uncharacterized protein</fullName>
    </submittedName>
</protein>
<name>A0A1Y2IW40_TRAC3</name>
<reference evidence="1 2" key="1">
    <citation type="journal article" date="2015" name="Biotechnol. Biofuels">
        <title>Enhanced degradation of softwood versus hardwood by the white-rot fungus Pycnoporus coccineus.</title>
        <authorList>
            <person name="Couturier M."/>
            <person name="Navarro D."/>
            <person name="Chevret D."/>
            <person name="Henrissat B."/>
            <person name="Piumi F."/>
            <person name="Ruiz-Duenas F.J."/>
            <person name="Martinez A.T."/>
            <person name="Grigoriev I.V."/>
            <person name="Riley R."/>
            <person name="Lipzen A."/>
            <person name="Berrin J.G."/>
            <person name="Master E.R."/>
            <person name="Rosso M.N."/>
        </authorList>
    </citation>
    <scope>NUCLEOTIDE SEQUENCE [LARGE SCALE GENOMIC DNA]</scope>
    <source>
        <strain evidence="1 2">BRFM310</strain>
    </source>
</reference>
<organism evidence="1 2">
    <name type="scientific">Trametes coccinea (strain BRFM310)</name>
    <name type="common">Pycnoporus coccineus</name>
    <dbReference type="NCBI Taxonomy" id="1353009"/>
    <lineage>
        <taxon>Eukaryota</taxon>
        <taxon>Fungi</taxon>
        <taxon>Dikarya</taxon>
        <taxon>Basidiomycota</taxon>
        <taxon>Agaricomycotina</taxon>
        <taxon>Agaricomycetes</taxon>
        <taxon>Polyporales</taxon>
        <taxon>Polyporaceae</taxon>
        <taxon>Trametes</taxon>
    </lineage>
</organism>